<gene>
    <name evidence="5" type="ORF">GGX14DRAFT_449565</name>
</gene>
<reference evidence="5" key="1">
    <citation type="submission" date="2023-03" db="EMBL/GenBank/DDBJ databases">
        <title>Massive genome expansion in bonnet fungi (Mycena s.s.) driven by repeated elements and novel gene families across ecological guilds.</title>
        <authorList>
            <consortium name="Lawrence Berkeley National Laboratory"/>
            <person name="Harder C.B."/>
            <person name="Miyauchi S."/>
            <person name="Viragh M."/>
            <person name="Kuo A."/>
            <person name="Thoen E."/>
            <person name="Andreopoulos B."/>
            <person name="Lu D."/>
            <person name="Skrede I."/>
            <person name="Drula E."/>
            <person name="Henrissat B."/>
            <person name="Morin E."/>
            <person name="Kohler A."/>
            <person name="Barry K."/>
            <person name="LaButti K."/>
            <person name="Morin E."/>
            <person name="Salamov A."/>
            <person name="Lipzen A."/>
            <person name="Mereny Z."/>
            <person name="Hegedus B."/>
            <person name="Baldrian P."/>
            <person name="Stursova M."/>
            <person name="Weitz H."/>
            <person name="Taylor A."/>
            <person name="Grigoriev I.V."/>
            <person name="Nagy L.G."/>
            <person name="Martin F."/>
            <person name="Kauserud H."/>
        </authorList>
    </citation>
    <scope>NUCLEOTIDE SEQUENCE</scope>
    <source>
        <strain evidence="5">9144</strain>
    </source>
</reference>
<proteinExistence type="predicted"/>
<feature type="compositionally biased region" description="Basic and acidic residues" evidence="3">
    <location>
        <begin position="666"/>
        <end position="677"/>
    </location>
</feature>
<dbReference type="AlphaFoldDB" id="A0AAD6VIU2"/>
<evidence type="ECO:0000259" key="4">
    <source>
        <dbReference type="Pfam" id="PF13934"/>
    </source>
</evidence>
<feature type="compositionally biased region" description="Basic and acidic residues" evidence="3">
    <location>
        <begin position="524"/>
        <end position="534"/>
    </location>
</feature>
<dbReference type="InterPro" id="IPR025151">
    <property type="entry name" value="ELYS_dom"/>
</dbReference>
<evidence type="ECO:0000256" key="3">
    <source>
        <dbReference type="SAM" id="MobiDB-lite"/>
    </source>
</evidence>
<feature type="compositionally biased region" description="Polar residues" evidence="3">
    <location>
        <begin position="451"/>
        <end position="477"/>
    </location>
</feature>
<evidence type="ECO:0000256" key="1">
    <source>
        <dbReference type="ARBA" id="ARBA00004123"/>
    </source>
</evidence>
<comment type="caution">
    <text evidence="5">The sequence shown here is derived from an EMBL/GenBank/DDBJ whole genome shotgun (WGS) entry which is preliminary data.</text>
</comment>
<evidence type="ECO:0000313" key="5">
    <source>
        <dbReference type="EMBL" id="KAJ7211236.1"/>
    </source>
</evidence>
<dbReference type="GO" id="GO:0005634">
    <property type="term" value="C:nucleus"/>
    <property type="evidence" value="ECO:0007669"/>
    <property type="project" value="UniProtKB-SubCell"/>
</dbReference>
<feature type="region of interest" description="Disordered" evidence="3">
    <location>
        <begin position="332"/>
        <end position="356"/>
    </location>
</feature>
<feature type="compositionally biased region" description="Acidic residues" evidence="3">
    <location>
        <begin position="644"/>
        <end position="658"/>
    </location>
</feature>
<feature type="domain" description="ELYS-like" evidence="4">
    <location>
        <begin position="42"/>
        <end position="251"/>
    </location>
</feature>
<dbReference type="EMBL" id="JARJCW010000026">
    <property type="protein sequence ID" value="KAJ7211236.1"/>
    <property type="molecule type" value="Genomic_DNA"/>
</dbReference>
<evidence type="ECO:0000313" key="6">
    <source>
        <dbReference type="Proteomes" id="UP001219525"/>
    </source>
</evidence>
<keyword evidence="6" id="KW-1185">Reference proteome</keyword>
<accession>A0AAD6VIU2</accession>
<sequence>MASAGICVSALPYFDLSPDIFPWRDPHCQKIERRRAALGDVLLFDILLQSGGIREPDTIYPPVDGETFHRLLAAIQSSTYDALKQDCLVYFLLKWYCDGREERYKADRCIPPHFASLSDAYWYLDAGVDIPRAVSILSDARLNTDYASKILQAISLAEDSMPLVLKYVRTSKALLTEPDDIDLYTLALAETSLSEAWRFQRTFNEESQTRERLVQKILDWCFTPAPRRSALIQLLGIALTPYEQNLIQKFATPAATRRSTLPPDSIATLQNLLCVRLIQNGQYADAIKLDRKFSSASSTNSSLQAERTMMVQDLYAALSSTEQMILNLELESPSPKRSASGGHAIMSGPRSTKELDASMSWEDIRAPASPIRPATIPHHMSAQRQTLLGSSPTINRGFRDSKFGELSVSQAPSVFPRPTFNISSSSTQPLAPVVPGTTVPRDNLTFQSDFARQPIPLSQSTSRPFDLSSASQKSLFDSANKKPNAFYQPPANLPRAAPPPLHDSNVANAGPSGSADIDMDQDDDRASEATRENDELAEESLGYSVFGSEPVRTSKRAGAGVRPQQAEAKRIPPGGFMSDEDPDPDAAEPQPLPARQTRRSVAATKAQPDKNMQSTTTQVKKRGKVQKQEPSRVLPGSLMNSEDGSGDEGEGEGEDEDGDRLAPLPRRHEVTVDEKVQTRRRSSRLSSTSEAESRPQKEKVSGKTRTAAGSGRKRRS</sequence>
<name>A0AAD6VIU2_9AGAR</name>
<dbReference type="Pfam" id="PF13934">
    <property type="entry name" value="ELYS"/>
    <property type="match status" value="1"/>
</dbReference>
<dbReference type="Proteomes" id="UP001219525">
    <property type="component" value="Unassembled WGS sequence"/>
</dbReference>
<protein>
    <submittedName>
        <fullName evidence="5">Nuclear pore complex assembly-domain-containing protein</fullName>
    </submittedName>
</protein>
<feature type="compositionally biased region" description="Basic and acidic residues" evidence="3">
    <location>
        <begin position="691"/>
        <end position="701"/>
    </location>
</feature>
<evidence type="ECO:0000256" key="2">
    <source>
        <dbReference type="ARBA" id="ARBA00023242"/>
    </source>
</evidence>
<feature type="region of interest" description="Disordered" evidence="3">
    <location>
        <begin position="451"/>
        <end position="716"/>
    </location>
</feature>
<comment type="subcellular location">
    <subcellularLocation>
        <location evidence="1">Nucleus</location>
    </subcellularLocation>
</comment>
<keyword evidence="2" id="KW-0539">Nucleus</keyword>
<organism evidence="5 6">
    <name type="scientific">Mycena pura</name>
    <dbReference type="NCBI Taxonomy" id="153505"/>
    <lineage>
        <taxon>Eukaryota</taxon>
        <taxon>Fungi</taxon>
        <taxon>Dikarya</taxon>
        <taxon>Basidiomycota</taxon>
        <taxon>Agaricomycotina</taxon>
        <taxon>Agaricomycetes</taxon>
        <taxon>Agaricomycetidae</taxon>
        <taxon>Agaricales</taxon>
        <taxon>Marasmiineae</taxon>
        <taxon>Mycenaceae</taxon>
        <taxon>Mycena</taxon>
    </lineage>
</organism>